<comment type="caution">
    <text evidence="6">The sequence shown here is derived from an EMBL/GenBank/DDBJ whole genome shotgun (WGS) entry which is preliminary data.</text>
</comment>
<evidence type="ECO:0000256" key="2">
    <source>
        <dbReference type="ARBA" id="ARBA00013457"/>
    </source>
</evidence>
<keyword evidence="3" id="KW-0285">Flavoprotein</keyword>
<organism evidence="6 7">
    <name type="scientific">Vagococcus bubulae</name>
    <dbReference type="NCBI Taxonomy" id="1977868"/>
    <lineage>
        <taxon>Bacteria</taxon>
        <taxon>Bacillati</taxon>
        <taxon>Bacillota</taxon>
        <taxon>Bacilli</taxon>
        <taxon>Lactobacillales</taxon>
        <taxon>Enterococcaceae</taxon>
        <taxon>Vagococcus</taxon>
    </lineage>
</organism>
<keyword evidence="4" id="KW-0288">FMN</keyword>
<reference evidence="6 7" key="1">
    <citation type="submission" date="2017-05" db="EMBL/GenBank/DDBJ databases">
        <title>Vagococcus spp. assemblies.</title>
        <authorList>
            <person name="Gulvik C.A."/>
        </authorList>
    </citation>
    <scope>NUCLEOTIDE SEQUENCE [LARGE SCALE GENOMIC DNA]</scope>
    <source>
        <strain evidence="6 7">SS1994</strain>
    </source>
</reference>
<dbReference type="PANTHER" id="PTHR32332">
    <property type="entry name" value="2-NITROPROPANE DIOXYGENASE"/>
    <property type="match status" value="1"/>
</dbReference>
<proteinExistence type="predicted"/>
<keyword evidence="6" id="KW-0223">Dioxygenase</keyword>
<comment type="function">
    <text evidence="1">Nitronate monooxygenase that uses molecular oxygen to catalyze the oxidative denitrification of alkyl nitronates. Acts on propionate 3-nitronate (P3N), the presumed physiological substrate. Probably functions in the detoxification of P3N, a metabolic poison produced by plants and fungi as a defense mechanism.</text>
</comment>
<dbReference type="InterPro" id="IPR004136">
    <property type="entry name" value="NMO"/>
</dbReference>
<sequence length="310" mass="32914">MTMTLINELLGIKYPIIQGAMAKISTSELVSAVSEAGGLGVIASGGMTTEQVREEVRKTQKLTDKPFAVNVMLMMENRDDIIDVVIEEGVKIITSGAGTPKPYMKRLKEAGVIVMPVVPNVDIALKMEKLGADAVIVEGMEAGGHIGEVCTFPLVSAATQALSIPVVAAGGLSNGQSLAAALALGAKGVQMGTVYLATKECPVSDAYKEQILLSNETSTVVTGRKNGAPVRNIRNEMTSHYLELEAKEVSRDELEALTIGSLYKAVKEGDMVNGSVMAGQIIGTISTIKTVQELHDEILEQYRKVSLPKI</sequence>
<dbReference type="EMBL" id="NGJT01000009">
    <property type="protein sequence ID" value="RST94276.1"/>
    <property type="molecule type" value="Genomic_DNA"/>
</dbReference>
<protein>
    <recommendedName>
        <fullName evidence="2">Probable nitronate monooxygenase</fullName>
    </recommendedName>
</protein>
<keyword evidence="5" id="KW-0560">Oxidoreductase</keyword>
<dbReference type="Pfam" id="PF03060">
    <property type="entry name" value="NMO"/>
    <property type="match status" value="1"/>
</dbReference>
<dbReference type="GO" id="GO:0018580">
    <property type="term" value="F:nitronate monooxygenase activity"/>
    <property type="evidence" value="ECO:0007669"/>
    <property type="project" value="InterPro"/>
</dbReference>
<evidence type="ECO:0000256" key="3">
    <source>
        <dbReference type="ARBA" id="ARBA00022630"/>
    </source>
</evidence>
<dbReference type="OrthoDB" id="9778912at2"/>
<name>A0A429ZKT4_9ENTE</name>
<dbReference type="InterPro" id="IPR013785">
    <property type="entry name" value="Aldolase_TIM"/>
</dbReference>
<dbReference type="Gene3D" id="3.20.20.70">
    <property type="entry name" value="Aldolase class I"/>
    <property type="match status" value="1"/>
</dbReference>
<evidence type="ECO:0000256" key="1">
    <source>
        <dbReference type="ARBA" id="ARBA00003535"/>
    </source>
</evidence>
<keyword evidence="7" id="KW-1185">Reference proteome</keyword>
<dbReference type="PANTHER" id="PTHR32332:SF20">
    <property type="entry name" value="2-NITROPROPANE DIOXYGENASE-LIKE PROTEIN"/>
    <property type="match status" value="1"/>
</dbReference>
<dbReference type="RefSeq" id="WP_125957624.1">
    <property type="nucleotide sequence ID" value="NZ_JAQEJV010000010.1"/>
</dbReference>
<accession>A0A429ZKT4</accession>
<evidence type="ECO:0000313" key="7">
    <source>
        <dbReference type="Proteomes" id="UP000288490"/>
    </source>
</evidence>
<evidence type="ECO:0000313" key="6">
    <source>
        <dbReference type="EMBL" id="RST94276.1"/>
    </source>
</evidence>
<dbReference type="AlphaFoldDB" id="A0A429ZKT4"/>
<evidence type="ECO:0000256" key="4">
    <source>
        <dbReference type="ARBA" id="ARBA00022643"/>
    </source>
</evidence>
<dbReference type="Proteomes" id="UP000288490">
    <property type="component" value="Unassembled WGS sequence"/>
</dbReference>
<gene>
    <name evidence="6" type="ORF">CBF36_06470</name>
</gene>
<dbReference type="CDD" id="cd04730">
    <property type="entry name" value="NPD_like"/>
    <property type="match status" value="1"/>
</dbReference>
<dbReference type="GO" id="GO:0051213">
    <property type="term" value="F:dioxygenase activity"/>
    <property type="evidence" value="ECO:0007669"/>
    <property type="project" value="UniProtKB-KW"/>
</dbReference>
<dbReference type="SUPFAM" id="SSF51412">
    <property type="entry name" value="Inosine monophosphate dehydrogenase (IMPDH)"/>
    <property type="match status" value="1"/>
</dbReference>
<evidence type="ECO:0000256" key="5">
    <source>
        <dbReference type="ARBA" id="ARBA00023002"/>
    </source>
</evidence>